<keyword evidence="1" id="KW-0472">Membrane</keyword>
<proteinExistence type="predicted"/>
<evidence type="ECO:0000313" key="3">
    <source>
        <dbReference type="Proteomes" id="UP000198775"/>
    </source>
</evidence>
<reference evidence="3" key="1">
    <citation type="submission" date="2016-10" db="EMBL/GenBank/DDBJ databases">
        <authorList>
            <person name="Varghese N."/>
            <person name="Submissions S."/>
        </authorList>
    </citation>
    <scope>NUCLEOTIDE SEQUENCE [LARGE SCALE GENOMIC DNA]</scope>
    <source>
        <strain evidence="3">IBRC-M 10043</strain>
    </source>
</reference>
<dbReference type="AlphaFoldDB" id="A0A1H8M8Y5"/>
<accession>A0A1H8M8Y5</accession>
<dbReference type="Proteomes" id="UP000198775">
    <property type="component" value="Unassembled WGS sequence"/>
</dbReference>
<organism evidence="2 3">
    <name type="scientific">Halorientalis persicus</name>
    <dbReference type="NCBI Taxonomy" id="1367881"/>
    <lineage>
        <taxon>Archaea</taxon>
        <taxon>Methanobacteriati</taxon>
        <taxon>Methanobacteriota</taxon>
        <taxon>Stenosarchaea group</taxon>
        <taxon>Halobacteria</taxon>
        <taxon>Halobacteriales</taxon>
        <taxon>Haloarculaceae</taxon>
        <taxon>Halorientalis</taxon>
    </lineage>
</organism>
<feature type="transmembrane region" description="Helical" evidence="1">
    <location>
        <begin position="30"/>
        <end position="50"/>
    </location>
</feature>
<keyword evidence="1" id="KW-1133">Transmembrane helix</keyword>
<dbReference type="OrthoDB" id="242062at2157"/>
<gene>
    <name evidence="2" type="ORF">SAMN05216388_1008156</name>
</gene>
<feature type="transmembrane region" description="Helical" evidence="1">
    <location>
        <begin position="234"/>
        <end position="258"/>
    </location>
</feature>
<keyword evidence="3" id="KW-1185">Reference proteome</keyword>
<protein>
    <recommendedName>
        <fullName evidence="4">Membrane domain of glycerophosphoryl diester phosphodiesterase</fullName>
    </recommendedName>
</protein>
<feature type="transmembrane region" description="Helical" evidence="1">
    <location>
        <begin position="177"/>
        <end position="197"/>
    </location>
</feature>
<feature type="transmembrane region" description="Helical" evidence="1">
    <location>
        <begin position="105"/>
        <end position="127"/>
    </location>
</feature>
<evidence type="ECO:0000313" key="2">
    <source>
        <dbReference type="EMBL" id="SEO13678.1"/>
    </source>
</evidence>
<dbReference type="RefSeq" id="WP_092659896.1">
    <property type="nucleotide sequence ID" value="NZ_FOCX01000008.1"/>
</dbReference>
<feature type="transmembrane region" description="Helical" evidence="1">
    <location>
        <begin position="209"/>
        <end position="228"/>
    </location>
</feature>
<evidence type="ECO:0008006" key="4">
    <source>
        <dbReference type="Google" id="ProtNLM"/>
    </source>
</evidence>
<dbReference type="EMBL" id="FOCX01000008">
    <property type="protein sequence ID" value="SEO13678.1"/>
    <property type="molecule type" value="Genomic_DNA"/>
</dbReference>
<sequence length="276" mass="28746">MPYRVPGLASRDEAGGGGVTRAFSHATSVFLSHPALFVPFLLAGFVIVGVEQAMLVDPVPVTTTESLTGTGVDLQLPFLPVEQRRVTTPLPALWGLKLRWLAERALLAALTTGTTALAGAVAVAGMYEGGLRPGLRALDRAAAARAVGYVVGFGLALFSVVALVLVVPILVAPAFVLFLFVAVRLFVAFPLAVRGASVTGAVRQSWRRMGGYGISLAFFLLLLGVFGLSRQFGFFGGGLATVLVGVPQIGTMTVLAYWTEPSDDGDGAAGEEVEDA</sequence>
<keyword evidence="1" id="KW-0812">Transmembrane</keyword>
<name>A0A1H8M8Y5_9EURY</name>
<feature type="transmembrane region" description="Helical" evidence="1">
    <location>
        <begin position="147"/>
        <end position="171"/>
    </location>
</feature>
<evidence type="ECO:0000256" key="1">
    <source>
        <dbReference type="SAM" id="Phobius"/>
    </source>
</evidence>